<evidence type="ECO:0000313" key="3">
    <source>
        <dbReference type="Proteomes" id="UP000547643"/>
    </source>
</evidence>
<dbReference type="InterPro" id="IPR052942">
    <property type="entry name" value="LPS_cholinephosphotransferase"/>
</dbReference>
<dbReference type="GO" id="GO:0009100">
    <property type="term" value="P:glycoprotein metabolic process"/>
    <property type="evidence" value="ECO:0007669"/>
    <property type="project" value="UniProtKB-ARBA"/>
</dbReference>
<gene>
    <name evidence="2" type="ORF">HCA46_00090</name>
</gene>
<evidence type="ECO:0000313" key="2">
    <source>
        <dbReference type="EMBL" id="MBC1777216.1"/>
    </source>
</evidence>
<comment type="caution">
    <text evidence="2">The sequence shown here is derived from an EMBL/GenBank/DDBJ whole genome shotgun (WGS) entry which is preliminary data.</text>
</comment>
<organism evidence="2 3">
    <name type="scientific">Listeria booriae</name>
    <dbReference type="NCBI Taxonomy" id="1552123"/>
    <lineage>
        <taxon>Bacteria</taxon>
        <taxon>Bacillati</taxon>
        <taxon>Bacillota</taxon>
        <taxon>Bacilli</taxon>
        <taxon>Bacillales</taxon>
        <taxon>Listeriaceae</taxon>
        <taxon>Listeria</taxon>
    </lineage>
</organism>
<dbReference type="PANTHER" id="PTHR43404:SF2">
    <property type="entry name" value="LIPOPOLYSACCHARIDE CHOLINEPHOSPHOTRANSFERASE LICD"/>
    <property type="match status" value="1"/>
</dbReference>
<dbReference type="AlphaFoldDB" id="A0A7X0XNE3"/>
<dbReference type="InterPro" id="IPR007074">
    <property type="entry name" value="LicD/FKTN/FKRP_NTP_transf"/>
</dbReference>
<proteinExistence type="predicted"/>
<protein>
    <submittedName>
        <fullName evidence="2">LicD family protein</fullName>
    </submittedName>
</protein>
<dbReference type="Pfam" id="PF04991">
    <property type="entry name" value="LicD"/>
    <property type="match status" value="1"/>
</dbReference>
<reference evidence="2 3" key="1">
    <citation type="submission" date="2020-03" db="EMBL/GenBank/DDBJ databases">
        <title>Soil Listeria distribution.</title>
        <authorList>
            <person name="Liao J."/>
            <person name="Wiedmann M."/>
        </authorList>
    </citation>
    <scope>NUCLEOTIDE SEQUENCE [LARGE SCALE GENOMIC DNA]</scope>
    <source>
        <strain evidence="2 3">FSL L7-1017</strain>
    </source>
</reference>
<dbReference type="RefSeq" id="WP_185494205.1">
    <property type="nucleotide sequence ID" value="NZ_JAARUV010000001.1"/>
</dbReference>
<accession>A0A7X0XNE3</accession>
<evidence type="ECO:0000259" key="1">
    <source>
        <dbReference type="Pfam" id="PF04991"/>
    </source>
</evidence>
<dbReference type="EMBL" id="JAARUV010000001">
    <property type="protein sequence ID" value="MBC1777216.1"/>
    <property type="molecule type" value="Genomic_DNA"/>
</dbReference>
<dbReference type="PANTHER" id="PTHR43404">
    <property type="entry name" value="LIPOPOLYSACCHARIDE CHOLINEPHOSPHOTRANSFERASE LICD"/>
    <property type="match status" value="1"/>
</dbReference>
<sequence length="258" mass="30137">MMLTQIREEQLIILKYFTELCKEYSLTYFLDGGTLAGTQLYKGYLPLDDDIDIAMPRSDYETLITLIVSENSSDFTIDSFRTNPSCHICFAKIKKRGTKYHEVTTNQTTENFIDIFPLDRVIKRHGLIWSARVWAIQNLKGILFLRQIKKEISVSKKILLYSTNIFSNPLIYKMLNRLMTYQNKKNAAFLANFPGMVRKEECASTCSDYFPPVEKQFCNIRVNVPHNSEQIIRDIYGKGTYQHKQVQHFQTRKEPTTK</sequence>
<name>A0A7X0XNE3_9LIST</name>
<dbReference type="Proteomes" id="UP000547643">
    <property type="component" value="Unassembled WGS sequence"/>
</dbReference>
<feature type="domain" description="LicD/FKTN/FKRP nucleotidyltransferase" evidence="1">
    <location>
        <begin position="21"/>
        <end position="237"/>
    </location>
</feature>